<dbReference type="RefSeq" id="WP_249278043.1">
    <property type="nucleotide sequence ID" value="NZ_OBMM01000002.1"/>
</dbReference>
<gene>
    <name evidence="2" type="ORF">SAMN05428964_10244</name>
</gene>
<organism evidence="2 3">
    <name type="scientific">Thalassospira xiamenensis</name>
    <dbReference type="NCBI Taxonomy" id="220697"/>
    <lineage>
        <taxon>Bacteria</taxon>
        <taxon>Pseudomonadati</taxon>
        <taxon>Pseudomonadota</taxon>
        <taxon>Alphaproteobacteria</taxon>
        <taxon>Rhodospirillales</taxon>
        <taxon>Thalassospiraceae</taxon>
        <taxon>Thalassospira</taxon>
    </lineage>
</organism>
<dbReference type="InterPro" id="IPR000182">
    <property type="entry name" value="GNAT_dom"/>
</dbReference>
<dbReference type="InterPro" id="IPR051908">
    <property type="entry name" value="Ribosomal_N-acetyltransferase"/>
</dbReference>
<protein>
    <submittedName>
        <fullName evidence="2">Protein N-acetyltransferase, RimJ/RimL family</fullName>
    </submittedName>
</protein>
<dbReference type="EMBL" id="OBMM01000002">
    <property type="protein sequence ID" value="SOC15015.1"/>
    <property type="molecule type" value="Genomic_DNA"/>
</dbReference>
<proteinExistence type="predicted"/>
<dbReference type="PROSITE" id="PS51186">
    <property type="entry name" value="GNAT"/>
    <property type="match status" value="1"/>
</dbReference>
<dbReference type="Gene3D" id="3.40.630.30">
    <property type="match status" value="1"/>
</dbReference>
<dbReference type="GO" id="GO:1990189">
    <property type="term" value="F:protein N-terminal-serine acetyltransferase activity"/>
    <property type="evidence" value="ECO:0007669"/>
    <property type="project" value="TreeGrafter"/>
</dbReference>
<dbReference type="PANTHER" id="PTHR43441">
    <property type="entry name" value="RIBOSOMAL-PROTEIN-SERINE ACETYLTRANSFERASE"/>
    <property type="match status" value="1"/>
</dbReference>
<accession>A0A285T163</accession>
<keyword evidence="2" id="KW-0808">Transferase</keyword>
<dbReference type="InterPro" id="IPR016181">
    <property type="entry name" value="Acyl_CoA_acyltransferase"/>
</dbReference>
<dbReference type="SUPFAM" id="SSF55729">
    <property type="entry name" value="Acyl-CoA N-acyltransferases (Nat)"/>
    <property type="match status" value="1"/>
</dbReference>
<dbReference type="PANTHER" id="PTHR43441:SF2">
    <property type="entry name" value="FAMILY ACETYLTRANSFERASE, PUTATIVE (AFU_ORTHOLOGUE AFUA_7G00850)-RELATED"/>
    <property type="match status" value="1"/>
</dbReference>
<name>A0A285T163_9PROT</name>
<dbReference type="GO" id="GO:0008999">
    <property type="term" value="F:protein-N-terminal-alanine acetyltransferase activity"/>
    <property type="evidence" value="ECO:0007669"/>
    <property type="project" value="TreeGrafter"/>
</dbReference>
<feature type="domain" description="N-acetyltransferase" evidence="1">
    <location>
        <begin position="5"/>
        <end position="168"/>
    </location>
</feature>
<dbReference type="Proteomes" id="UP000219068">
    <property type="component" value="Unassembled WGS sequence"/>
</dbReference>
<dbReference type="GO" id="GO:0005737">
    <property type="term" value="C:cytoplasm"/>
    <property type="evidence" value="ECO:0007669"/>
    <property type="project" value="TreeGrafter"/>
</dbReference>
<dbReference type="AlphaFoldDB" id="A0A285T163"/>
<evidence type="ECO:0000313" key="2">
    <source>
        <dbReference type="EMBL" id="SOC15015.1"/>
    </source>
</evidence>
<sequence>MPARMFLRPIDPVVDGAALHAIFGDPECCTWLPEPAFASVADTIAKLKHWNSGSEKTSWAVAASPDGPALGRIALYNTGDDPDVWEAACMICPAARGQNLAARALSHAIGYLFETTTARRIFADIDPDNIASIRVFEKLGFTREGQLRGTWNTHIGIRDSVIYGLMKTDPHPNIGPAPVVMM</sequence>
<evidence type="ECO:0000259" key="1">
    <source>
        <dbReference type="PROSITE" id="PS51186"/>
    </source>
</evidence>
<evidence type="ECO:0000313" key="3">
    <source>
        <dbReference type="Proteomes" id="UP000219068"/>
    </source>
</evidence>
<reference evidence="2 3" key="1">
    <citation type="submission" date="2017-08" db="EMBL/GenBank/DDBJ databases">
        <authorList>
            <person name="de Groot N.N."/>
        </authorList>
    </citation>
    <scope>NUCLEOTIDE SEQUENCE [LARGE SCALE GENOMIC DNA]</scope>
    <source>
        <strain evidence="2 3">USBA 78</strain>
    </source>
</reference>
<dbReference type="Pfam" id="PF13302">
    <property type="entry name" value="Acetyltransf_3"/>
    <property type="match status" value="1"/>
</dbReference>